<sequence length="229" mass="26134">MANSDVVHTSTPAESECVSCLQPTPTPTPTPTSRTSLTPATQARDTPVAQLTTIQAKEDCDAKLWNLFPGWLWSERSKDTPSWAWSYGYDIQRDSERRWVCKMCIIKNYSKNYRTAAHFHASGLENAKNHLFDKHSISPPSGKTKSAKQRMVESSGRRQCLRSIADMMKLDPMQPKEQVLANRVIKSFNRSHFQNLVMKWIVSNNLTFATVEHRELRAIFEYLNPSVCL</sequence>
<feature type="region of interest" description="Disordered" evidence="1">
    <location>
        <begin position="17"/>
        <end position="44"/>
    </location>
</feature>
<protein>
    <submittedName>
        <fullName evidence="2">Cellobiose dehydrogenase</fullName>
    </submittedName>
</protein>
<keyword evidence="3" id="KW-1185">Reference proteome</keyword>
<gene>
    <name evidence="2" type="ORF">MAA_11831</name>
</gene>
<reference evidence="2 3" key="2">
    <citation type="journal article" date="2014" name="Proc. Natl. Acad. Sci. U.S.A.">
        <title>Trajectory and genomic determinants of fungal-pathogen speciation and host adaptation.</title>
        <authorList>
            <person name="Hu X."/>
            <person name="Xiao G."/>
            <person name="Zheng P."/>
            <person name="Shang Y."/>
            <person name="Su Y."/>
            <person name="Zhang X."/>
            <person name="Liu X."/>
            <person name="Zhan S."/>
            <person name="St Leger R.J."/>
            <person name="Wang C."/>
        </authorList>
    </citation>
    <scope>GENOME REANNOTATION</scope>
    <source>
        <strain evidence="3">ARSEF 23 / ATCC MYA-3075</strain>
    </source>
</reference>
<dbReference type="GeneID" id="23633279"/>
<evidence type="ECO:0000313" key="3">
    <source>
        <dbReference type="Proteomes" id="UP000002498"/>
    </source>
</evidence>
<name>A0A0B2X6P6_METRA</name>
<dbReference type="EMBL" id="ADNJ02000057">
    <property type="protein sequence ID" value="KHO10568.1"/>
    <property type="molecule type" value="Genomic_DNA"/>
</dbReference>
<comment type="caution">
    <text evidence="2">The sequence shown here is derived from an EMBL/GenBank/DDBJ whole genome shotgun (WGS) entry which is preliminary data.</text>
</comment>
<organism evidence="2 3">
    <name type="scientific">Metarhizium robertsii (strain ARSEF 23 / ATCC MYA-3075)</name>
    <name type="common">Metarhizium anisopliae (strain ARSEF 23)</name>
    <dbReference type="NCBI Taxonomy" id="655844"/>
    <lineage>
        <taxon>Eukaryota</taxon>
        <taxon>Fungi</taxon>
        <taxon>Dikarya</taxon>
        <taxon>Ascomycota</taxon>
        <taxon>Pezizomycotina</taxon>
        <taxon>Sordariomycetes</taxon>
        <taxon>Hypocreomycetidae</taxon>
        <taxon>Hypocreales</taxon>
        <taxon>Clavicipitaceae</taxon>
        <taxon>Metarhizium</taxon>
    </lineage>
</organism>
<evidence type="ECO:0000313" key="2">
    <source>
        <dbReference type="EMBL" id="KHO10568.1"/>
    </source>
</evidence>
<accession>A0A0B2X6P6</accession>
<dbReference type="Proteomes" id="UP000002498">
    <property type="component" value="Unassembled WGS sequence"/>
</dbReference>
<dbReference type="OrthoDB" id="5100912at2759"/>
<dbReference type="HOGENOM" id="CLU_089012_0_0_1"/>
<dbReference type="KEGG" id="maj:MAA_11831"/>
<proteinExistence type="predicted"/>
<feature type="compositionally biased region" description="Low complexity" evidence="1">
    <location>
        <begin position="31"/>
        <end position="41"/>
    </location>
</feature>
<dbReference type="RefSeq" id="XP_011411584.1">
    <property type="nucleotide sequence ID" value="XM_011413282.1"/>
</dbReference>
<reference evidence="2 3" key="1">
    <citation type="journal article" date="2011" name="PLoS Genet.">
        <title>Genome sequencing and comparative transcriptomics of the model entomopathogenic fungi Metarhizium anisopliae and M. acridum.</title>
        <authorList>
            <person name="Gao Q."/>
            <person name="Jin K."/>
            <person name="Ying S.H."/>
            <person name="Zhang Y."/>
            <person name="Xiao G."/>
            <person name="Shang Y."/>
            <person name="Duan Z."/>
            <person name="Hu X."/>
            <person name="Xie X.Q."/>
            <person name="Zhou G."/>
            <person name="Peng G."/>
            <person name="Luo Z."/>
            <person name="Huang W."/>
            <person name="Wang B."/>
            <person name="Fang W."/>
            <person name="Wang S."/>
            <person name="Zhong Y."/>
            <person name="Ma L.J."/>
            <person name="St Leger R.J."/>
            <person name="Zhao G.P."/>
            <person name="Pei Y."/>
            <person name="Feng M.G."/>
            <person name="Xia Y."/>
            <person name="Wang C."/>
        </authorList>
    </citation>
    <scope>NUCLEOTIDE SEQUENCE [LARGE SCALE GENOMIC DNA]</scope>
    <source>
        <strain evidence="3">ARSEF 23 / ATCC MYA-3075</strain>
    </source>
</reference>
<evidence type="ECO:0000256" key="1">
    <source>
        <dbReference type="SAM" id="MobiDB-lite"/>
    </source>
</evidence>
<dbReference type="AlphaFoldDB" id="A0A0B2X6P6"/>